<comment type="caution">
    <text evidence="2">The sequence shown here is derived from an EMBL/GenBank/DDBJ whole genome shotgun (WGS) entry which is preliminary data.</text>
</comment>
<dbReference type="RefSeq" id="WP_107845179.1">
    <property type="nucleotide sequence ID" value="NZ_QBKS01000001.1"/>
</dbReference>
<sequence length="91" mass="9961">MAVTSALVVYACLWFLCLFCVMPFRTRTQGDAGEVVPGTPKSAPAQEQMGRTFAITSVIAFVLWIPLCAAIIYGYISADTMNLYKRFGPDS</sequence>
<dbReference type="OrthoDB" id="9804637at2"/>
<name>A0A2T6BM31_9RHOB</name>
<evidence type="ECO:0000313" key="3">
    <source>
        <dbReference type="Proteomes" id="UP000243978"/>
    </source>
</evidence>
<dbReference type="Proteomes" id="UP000243978">
    <property type="component" value="Unassembled WGS sequence"/>
</dbReference>
<protein>
    <submittedName>
        <fullName evidence="2">Putative secreted protein</fullName>
    </submittedName>
</protein>
<accession>A0A2T6BM31</accession>
<keyword evidence="1" id="KW-1133">Transmembrane helix</keyword>
<dbReference type="EMBL" id="QBKS01000001">
    <property type="protein sequence ID" value="PTX57047.1"/>
    <property type="molecule type" value="Genomic_DNA"/>
</dbReference>
<dbReference type="Pfam" id="PF07330">
    <property type="entry name" value="DUF1467"/>
    <property type="match status" value="1"/>
</dbReference>
<dbReference type="InterPro" id="IPR009935">
    <property type="entry name" value="DUF1467"/>
</dbReference>
<reference evidence="2 3" key="1">
    <citation type="submission" date="2018-04" db="EMBL/GenBank/DDBJ databases">
        <title>Genomic Encyclopedia of Archaeal and Bacterial Type Strains, Phase II (KMG-II): from individual species to whole genera.</title>
        <authorList>
            <person name="Goeker M."/>
        </authorList>
    </citation>
    <scope>NUCLEOTIDE SEQUENCE [LARGE SCALE GENOMIC DNA]</scope>
    <source>
        <strain evidence="2 3">DSM 100977</strain>
    </source>
</reference>
<dbReference type="AlphaFoldDB" id="A0A2T6BM31"/>
<evidence type="ECO:0000256" key="1">
    <source>
        <dbReference type="SAM" id="Phobius"/>
    </source>
</evidence>
<gene>
    <name evidence="2" type="ORF">C8N43_1712</name>
</gene>
<proteinExistence type="predicted"/>
<evidence type="ECO:0000313" key="2">
    <source>
        <dbReference type="EMBL" id="PTX57047.1"/>
    </source>
</evidence>
<keyword evidence="3" id="KW-1185">Reference proteome</keyword>
<keyword evidence="1" id="KW-0812">Transmembrane</keyword>
<organism evidence="2 3">
    <name type="scientific">Litoreibacter ponti</name>
    <dbReference type="NCBI Taxonomy" id="1510457"/>
    <lineage>
        <taxon>Bacteria</taxon>
        <taxon>Pseudomonadati</taxon>
        <taxon>Pseudomonadota</taxon>
        <taxon>Alphaproteobacteria</taxon>
        <taxon>Rhodobacterales</taxon>
        <taxon>Roseobacteraceae</taxon>
        <taxon>Litoreibacter</taxon>
    </lineage>
</organism>
<feature type="transmembrane region" description="Helical" evidence="1">
    <location>
        <begin position="52"/>
        <end position="76"/>
    </location>
</feature>
<keyword evidence="1" id="KW-0472">Membrane</keyword>